<protein>
    <submittedName>
        <fullName evidence="1">Uncharacterized protein</fullName>
    </submittedName>
</protein>
<evidence type="ECO:0000313" key="1">
    <source>
        <dbReference type="EMBL" id="MBB4279019.1"/>
    </source>
</evidence>
<dbReference type="EMBL" id="JACIGM010000023">
    <property type="protein sequence ID" value="MBB4279019.1"/>
    <property type="molecule type" value="Genomic_DNA"/>
</dbReference>
<dbReference type="Proteomes" id="UP000533641">
    <property type="component" value="Unassembled WGS sequence"/>
</dbReference>
<evidence type="ECO:0000313" key="2">
    <source>
        <dbReference type="Proteomes" id="UP000533641"/>
    </source>
</evidence>
<gene>
    <name evidence="1" type="ORF">GGE12_006832</name>
</gene>
<accession>A0A7W6WIM0</accession>
<proteinExistence type="predicted"/>
<comment type="caution">
    <text evidence="1">The sequence shown here is derived from an EMBL/GenBank/DDBJ whole genome shotgun (WGS) entry which is preliminary data.</text>
</comment>
<sequence length="40" mass="4357">MLVGLPVEAAIFNSFGKPTAQMVLHFQIRLGIGKLLVSLF</sequence>
<name>A0A7W6WIM0_9HYPH</name>
<organism evidence="1 2">
    <name type="scientific">Rhizobium mongolense</name>
    <dbReference type="NCBI Taxonomy" id="57676"/>
    <lineage>
        <taxon>Bacteria</taxon>
        <taxon>Pseudomonadati</taxon>
        <taxon>Pseudomonadota</taxon>
        <taxon>Alphaproteobacteria</taxon>
        <taxon>Hyphomicrobiales</taxon>
        <taxon>Rhizobiaceae</taxon>
        <taxon>Rhizobium/Agrobacterium group</taxon>
        <taxon>Rhizobium</taxon>
    </lineage>
</organism>
<dbReference type="AlphaFoldDB" id="A0A7W6WIM0"/>
<reference evidence="1 2" key="1">
    <citation type="submission" date="2020-08" db="EMBL/GenBank/DDBJ databases">
        <title>Genomic Encyclopedia of Type Strains, Phase IV (KMG-V): Genome sequencing to study the core and pangenomes of soil and plant-associated prokaryotes.</title>
        <authorList>
            <person name="Whitman W."/>
        </authorList>
    </citation>
    <scope>NUCLEOTIDE SEQUENCE [LARGE SCALE GENOMIC DNA]</scope>
    <source>
        <strain evidence="1 2">SEMIA 402</strain>
    </source>
</reference>